<keyword evidence="1" id="KW-0934">Plastid</keyword>
<sequence>MGVISKPKTLGYQRRPKLKTGLVHAQSVTKGSKKGLTFKNQFIRYLISTRMTKNCKDTYSKLKKNSTNECAMSIPLF</sequence>
<evidence type="ECO:0000313" key="1">
    <source>
        <dbReference type="EMBL" id="QDR24685.1"/>
    </source>
</evidence>
<dbReference type="GeneID" id="41657593"/>
<reference evidence="1" key="1">
    <citation type="journal article" date="2019" name="J. Phycol.">
        <title>Dictyochophyceae plastid genomes reveal unusual variability of their organization.</title>
        <authorList>
            <person name="Han K.Y."/>
            <person name="Maciszewski K."/>
            <person name="Graf L."/>
            <person name="Yang J.H."/>
            <person name="Andersen R.A."/>
            <person name="Karnkowska A."/>
            <person name="Yoon H.S."/>
        </authorList>
    </citation>
    <scope>NUCLEOTIDE SEQUENCE</scope>
</reference>
<protein>
    <submittedName>
        <fullName evidence="1">YggT family protein</fullName>
    </submittedName>
</protein>
<keyword evidence="1" id="KW-0150">Chloroplast</keyword>
<geneLocation type="chloroplast" evidence="1"/>
<gene>
    <name evidence="1" type="primary">ycf19</name>
</gene>
<accession>A0A516ZAF3</accession>
<dbReference type="AlphaFoldDB" id="A0A516ZAF3"/>
<proteinExistence type="predicted"/>
<dbReference type="RefSeq" id="YP_009684599.1">
    <property type="nucleotide sequence ID" value="NC_044408.1"/>
</dbReference>
<dbReference type="EMBL" id="MK518353">
    <property type="protein sequence ID" value="QDR24685.1"/>
    <property type="molecule type" value="Genomic_DNA"/>
</dbReference>
<organism evidence="1">
    <name type="scientific">Pseudopedinella elastica</name>
    <dbReference type="NCBI Taxonomy" id="35684"/>
    <lineage>
        <taxon>Eukaryota</taxon>
        <taxon>Sar</taxon>
        <taxon>Stramenopiles</taxon>
        <taxon>Ochrophyta</taxon>
        <taxon>Dictyochophyceae</taxon>
        <taxon>Pedinellales</taxon>
        <taxon>Pseudopedinella</taxon>
    </lineage>
</organism>
<name>A0A516ZAF3_9STRA</name>